<dbReference type="Proteomes" id="UP000092666">
    <property type="component" value="Unassembled WGS sequence"/>
</dbReference>
<evidence type="ECO:0000313" key="6">
    <source>
        <dbReference type="EMBL" id="OCF32942.1"/>
    </source>
</evidence>
<keyword evidence="2" id="KW-0805">Transcription regulation</keyword>
<dbReference type="GO" id="GO:0010468">
    <property type="term" value="P:regulation of gene expression"/>
    <property type="evidence" value="ECO:0007669"/>
    <property type="project" value="TreeGrafter"/>
</dbReference>
<feature type="compositionally biased region" description="Basic and acidic residues" evidence="5">
    <location>
        <begin position="527"/>
        <end position="536"/>
    </location>
</feature>
<evidence type="ECO:0000256" key="1">
    <source>
        <dbReference type="ARBA" id="ARBA00004123"/>
    </source>
</evidence>
<feature type="region of interest" description="Disordered" evidence="5">
    <location>
        <begin position="739"/>
        <end position="850"/>
    </location>
</feature>
<feature type="compositionally biased region" description="Basic and acidic residues" evidence="5">
    <location>
        <begin position="443"/>
        <end position="472"/>
    </location>
</feature>
<keyword evidence="7" id="KW-1185">Reference proteome</keyword>
<feature type="compositionally biased region" description="Low complexity" evidence="5">
    <location>
        <begin position="259"/>
        <end position="269"/>
    </location>
</feature>
<feature type="region of interest" description="Disordered" evidence="5">
    <location>
        <begin position="123"/>
        <end position="155"/>
    </location>
</feature>
<feature type="compositionally biased region" description="Low complexity" evidence="5">
    <location>
        <begin position="601"/>
        <end position="612"/>
    </location>
</feature>
<proteinExistence type="predicted"/>
<reference evidence="7" key="2">
    <citation type="submission" date="2013-12" db="EMBL/GenBank/DDBJ databases">
        <title>Evolution of pathogenesis and genome organization in the Tremellales.</title>
        <authorList>
            <person name="Cuomo C."/>
            <person name="Litvintseva A."/>
            <person name="Heitman J."/>
            <person name="Chen Y."/>
            <person name="Sun S."/>
            <person name="Springer D."/>
            <person name="Dromer F."/>
            <person name="Young S."/>
            <person name="Zeng Q."/>
            <person name="Chapman S."/>
            <person name="Gujja S."/>
            <person name="Saif S."/>
            <person name="Birren B."/>
        </authorList>
    </citation>
    <scope>NUCLEOTIDE SEQUENCE [LARGE SCALE GENOMIC DNA]</scope>
    <source>
        <strain evidence="7">BCC8398</strain>
    </source>
</reference>
<feature type="compositionally biased region" description="Gly residues" evidence="5">
    <location>
        <begin position="829"/>
        <end position="850"/>
    </location>
</feature>
<dbReference type="InterPro" id="IPR009072">
    <property type="entry name" value="Histone-fold"/>
</dbReference>
<organism evidence="6 7">
    <name type="scientific">Kwoniella heveanensis BCC8398</name>
    <dbReference type="NCBI Taxonomy" id="1296120"/>
    <lineage>
        <taxon>Eukaryota</taxon>
        <taxon>Fungi</taxon>
        <taxon>Dikarya</taxon>
        <taxon>Basidiomycota</taxon>
        <taxon>Agaricomycotina</taxon>
        <taxon>Tremellomycetes</taxon>
        <taxon>Tremellales</taxon>
        <taxon>Cryptococcaceae</taxon>
        <taxon>Kwoniella</taxon>
    </lineage>
</organism>
<dbReference type="OrthoDB" id="10266074at2759"/>
<dbReference type="EMBL" id="KI669506">
    <property type="protein sequence ID" value="OCF32942.1"/>
    <property type="molecule type" value="Genomic_DNA"/>
</dbReference>
<protein>
    <submittedName>
        <fullName evidence="6">Uncharacterized protein</fullName>
    </submittedName>
</protein>
<evidence type="ECO:0000256" key="4">
    <source>
        <dbReference type="ARBA" id="ARBA00023242"/>
    </source>
</evidence>
<reference evidence="6 7" key="1">
    <citation type="submission" date="2013-07" db="EMBL/GenBank/DDBJ databases">
        <title>The Genome Sequence of Cryptococcus heveanensis BCC8398.</title>
        <authorList>
            <consortium name="The Broad Institute Genome Sequencing Platform"/>
            <person name="Cuomo C."/>
            <person name="Litvintseva A."/>
            <person name="Chen Y."/>
            <person name="Heitman J."/>
            <person name="Sun S."/>
            <person name="Springer D."/>
            <person name="Dromer F."/>
            <person name="Young S.K."/>
            <person name="Zeng Q."/>
            <person name="Gargeya S."/>
            <person name="Fitzgerald M."/>
            <person name="Abouelleil A."/>
            <person name="Alvarado L."/>
            <person name="Berlin A.M."/>
            <person name="Chapman S.B."/>
            <person name="Dewar J."/>
            <person name="Goldberg J."/>
            <person name="Griggs A."/>
            <person name="Gujja S."/>
            <person name="Hansen M."/>
            <person name="Howarth C."/>
            <person name="Imamovic A."/>
            <person name="Larimer J."/>
            <person name="McCowan C."/>
            <person name="Murphy C."/>
            <person name="Pearson M."/>
            <person name="Priest M."/>
            <person name="Roberts A."/>
            <person name="Saif S."/>
            <person name="Shea T."/>
            <person name="Sykes S."/>
            <person name="Wortman J."/>
            <person name="Nusbaum C."/>
            <person name="Birren B."/>
        </authorList>
    </citation>
    <scope>NUCLEOTIDE SEQUENCE [LARGE SCALE GENOMIC DNA]</scope>
    <source>
        <strain evidence="6 7">BCC8398</strain>
    </source>
</reference>
<feature type="compositionally biased region" description="Low complexity" evidence="5">
    <location>
        <begin position="123"/>
        <end position="147"/>
    </location>
</feature>
<feature type="compositionally biased region" description="Polar residues" evidence="5">
    <location>
        <begin position="270"/>
        <end position="280"/>
    </location>
</feature>
<feature type="compositionally biased region" description="Low complexity" evidence="5">
    <location>
        <begin position="191"/>
        <end position="205"/>
    </location>
</feature>
<feature type="compositionally biased region" description="Basic and acidic residues" evidence="5">
    <location>
        <begin position="485"/>
        <end position="518"/>
    </location>
</feature>
<feature type="compositionally biased region" description="Basic and acidic residues" evidence="5">
    <location>
        <begin position="543"/>
        <end position="552"/>
    </location>
</feature>
<gene>
    <name evidence="6" type="ORF">I316_05279</name>
</gene>
<dbReference type="GO" id="GO:0006366">
    <property type="term" value="P:transcription by RNA polymerase II"/>
    <property type="evidence" value="ECO:0007669"/>
    <property type="project" value="InterPro"/>
</dbReference>
<dbReference type="PANTHER" id="PTHR14312">
    <property type="entry name" value="CREB/ATF BZIP TRANSCRIPTION FACTOR"/>
    <property type="match status" value="1"/>
</dbReference>
<feature type="compositionally biased region" description="Basic and acidic residues" evidence="5">
    <location>
        <begin position="564"/>
        <end position="600"/>
    </location>
</feature>
<dbReference type="AlphaFoldDB" id="A0A1B9GPG0"/>
<evidence type="ECO:0000256" key="3">
    <source>
        <dbReference type="ARBA" id="ARBA00023163"/>
    </source>
</evidence>
<name>A0A1B9GPG0_9TREE</name>
<feature type="region of interest" description="Disordered" evidence="5">
    <location>
        <begin position="256"/>
        <end position="621"/>
    </location>
</feature>
<comment type="subcellular location">
    <subcellularLocation>
        <location evidence="1">Nucleus</location>
    </subcellularLocation>
</comment>
<feature type="compositionally biased region" description="Basic and acidic residues" evidence="5">
    <location>
        <begin position="293"/>
        <end position="303"/>
    </location>
</feature>
<sequence>MSQFPNNFNPQQGFYGQASQGLNLNATGSVNSTLNANGGTGTPTMTAIRPSMINPNFLNNAGGASPVPVQSRPQTGNVTDVQRHQAQVYYLAQKMAQSQGLGQPTPQIYALAQQRIQAARLHAQAQQAQGQSQVPQAQQQQQQHAQTQPPPQQPQAISPAIYQQFMNAATQGQSINPSQLQQPPMGIRPQQLLQQQHQQLSQSQSPRPMPVNPALNPALLNTARANTPSASPPPPANAVRPVMPITQAFIPAPAPVSVPVPAASSAPAPISQNTAETGRSASPVKAESNSAMNDKEVKEEKKEKKEKKSKKEKTEKVKEEEKESKKEEAPVTEEEKLKAEKKAERAAKKRIKDKERAEKLKAEKAERERLEKEGVVADDKDKGKEAEKEKAEEKDDKHTKDKDKEADDKEKDKKDKDKEKDSKDDPAKPKKEGKSKAKSKAKKKDDNKEEKAEDQVDKSDEKDKVKVKDKVDTPAVVGDNDQDPDNNRDKTKENAANDDKDKDKDSKDDKGEEGDKAPKAKRSKPPRTKEEKEKRAEARRKKAAAEREKKEANAVFFASSGGDAAKDKDGGEKGTADGGETREGSVAKDGSKAADPRAPEAKAATAAVASAEARSRKHEGMRGSMRNEIARLMYGAGDVPEPDVDTVDYMEDMVTEFLADLCRPIQPMRLQLNMLHQPVPLSFDVVRHRLASTPHMSKYLERYDHMVYMSDVLKSHRRIANPNLNDLVETVGNDYLGLDDDNNGHGTSGSGGGAGRKRAGEAGENGAAVGERKRGRMMNPNRPLKLPGEKRKPGPQKGWKLNRDPDSIQPRRQTTGDPNAPKRKYMRKSGGGGGGSTAASTPGGGVKSEV</sequence>
<keyword evidence="4" id="KW-0539">Nucleus</keyword>
<dbReference type="InterPro" id="IPR003195">
    <property type="entry name" value="TFIID_TAF13"/>
</dbReference>
<dbReference type="GO" id="GO:0043565">
    <property type="term" value="F:sequence-specific DNA binding"/>
    <property type="evidence" value="ECO:0007669"/>
    <property type="project" value="TreeGrafter"/>
</dbReference>
<dbReference type="Pfam" id="PF02269">
    <property type="entry name" value="TFIID-18kDa"/>
    <property type="match status" value="1"/>
</dbReference>
<evidence type="ECO:0000256" key="5">
    <source>
        <dbReference type="SAM" id="MobiDB-lite"/>
    </source>
</evidence>
<dbReference type="SUPFAM" id="SSF47113">
    <property type="entry name" value="Histone-fold"/>
    <property type="match status" value="1"/>
</dbReference>
<dbReference type="PANTHER" id="PTHR14312:SF1">
    <property type="entry name" value="BASIC-LEUCINE ZIPPER TRANSCRIPTION FACTOR A"/>
    <property type="match status" value="1"/>
</dbReference>
<keyword evidence="3" id="KW-0804">Transcription</keyword>
<feature type="region of interest" description="Disordered" evidence="5">
    <location>
        <begin position="191"/>
        <end position="216"/>
    </location>
</feature>
<dbReference type="GO" id="GO:0046982">
    <property type="term" value="F:protein heterodimerization activity"/>
    <property type="evidence" value="ECO:0007669"/>
    <property type="project" value="InterPro"/>
</dbReference>
<dbReference type="GO" id="GO:0005634">
    <property type="term" value="C:nucleus"/>
    <property type="evidence" value="ECO:0007669"/>
    <property type="project" value="UniProtKB-SubCell"/>
</dbReference>
<evidence type="ECO:0000313" key="7">
    <source>
        <dbReference type="Proteomes" id="UP000092666"/>
    </source>
</evidence>
<accession>A0A1B9GPG0</accession>
<evidence type="ECO:0000256" key="2">
    <source>
        <dbReference type="ARBA" id="ARBA00023015"/>
    </source>
</evidence>
<dbReference type="Gene3D" id="1.10.20.10">
    <property type="entry name" value="Histone, subunit A"/>
    <property type="match status" value="1"/>
</dbReference>
<feature type="compositionally biased region" description="Basic and acidic residues" evidence="5">
    <location>
        <begin position="312"/>
        <end position="435"/>
    </location>
</feature>